<proteinExistence type="predicted"/>
<name>A0A0A9DC92_ARUDO</name>
<reference evidence="1" key="1">
    <citation type="submission" date="2014-09" db="EMBL/GenBank/DDBJ databases">
        <authorList>
            <person name="Magalhaes I.L.F."/>
            <person name="Oliveira U."/>
            <person name="Santos F.R."/>
            <person name="Vidigal T.H.D.A."/>
            <person name="Brescovit A.D."/>
            <person name="Santos A.J."/>
        </authorList>
    </citation>
    <scope>NUCLEOTIDE SEQUENCE</scope>
    <source>
        <tissue evidence="1">Shoot tissue taken approximately 20 cm above the soil surface</tissue>
    </source>
</reference>
<dbReference type="EMBL" id="GBRH01214620">
    <property type="protein sequence ID" value="JAD83275.1"/>
    <property type="molecule type" value="Transcribed_RNA"/>
</dbReference>
<sequence>MLCYGFPVTRISWVTLGPFRVGIVVQALQSLLIYSSSRIHSHGLTGVRTFTRLDFQGGCVLDCRCREFLDTGREP</sequence>
<protein>
    <submittedName>
        <fullName evidence="1">Uncharacterized protein</fullName>
    </submittedName>
</protein>
<evidence type="ECO:0000313" key="1">
    <source>
        <dbReference type="EMBL" id="JAD83275.1"/>
    </source>
</evidence>
<organism evidence="1">
    <name type="scientific">Arundo donax</name>
    <name type="common">Giant reed</name>
    <name type="synonym">Donax arundinaceus</name>
    <dbReference type="NCBI Taxonomy" id="35708"/>
    <lineage>
        <taxon>Eukaryota</taxon>
        <taxon>Viridiplantae</taxon>
        <taxon>Streptophyta</taxon>
        <taxon>Embryophyta</taxon>
        <taxon>Tracheophyta</taxon>
        <taxon>Spermatophyta</taxon>
        <taxon>Magnoliopsida</taxon>
        <taxon>Liliopsida</taxon>
        <taxon>Poales</taxon>
        <taxon>Poaceae</taxon>
        <taxon>PACMAD clade</taxon>
        <taxon>Arundinoideae</taxon>
        <taxon>Arundineae</taxon>
        <taxon>Arundo</taxon>
    </lineage>
</organism>
<accession>A0A0A9DC92</accession>
<reference evidence="1" key="2">
    <citation type="journal article" date="2015" name="Data Brief">
        <title>Shoot transcriptome of the giant reed, Arundo donax.</title>
        <authorList>
            <person name="Barrero R.A."/>
            <person name="Guerrero F.D."/>
            <person name="Moolhuijzen P."/>
            <person name="Goolsby J.A."/>
            <person name="Tidwell J."/>
            <person name="Bellgard S.E."/>
            <person name="Bellgard M.I."/>
        </authorList>
    </citation>
    <scope>NUCLEOTIDE SEQUENCE</scope>
    <source>
        <tissue evidence="1">Shoot tissue taken approximately 20 cm above the soil surface</tissue>
    </source>
</reference>
<dbReference type="AlphaFoldDB" id="A0A0A9DC92"/>